<dbReference type="NCBIfam" id="NF001244">
    <property type="entry name" value="PRK00216.1-5"/>
    <property type="match status" value="1"/>
</dbReference>
<dbReference type="NCBIfam" id="TIGR01934">
    <property type="entry name" value="MenG_MenH_UbiE"/>
    <property type="match status" value="1"/>
</dbReference>
<dbReference type="CDD" id="cd02440">
    <property type="entry name" value="AdoMet_MTases"/>
    <property type="match status" value="1"/>
</dbReference>
<dbReference type="PANTHER" id="PTHR43591">
    <property type="entry name" value="METHYLTRANSFERASE"/>
    <property type="match status" value="1"/>
</dbReference>
<evidence type="ECO:0000256" key="4">
    <source>
        <dbReference type="ARBA" id="ARBA00022691"/>
    </source>
</evidence>
<dbReference type="RefSeq" id="WP_098037991.1">
    <property type="nucleotide sequence ID" value="NZ_CWGJ01000011.1"/>
</dbReference>
<accession>A0A0H5DP56</accession>
<dbReference type="OrthoDB" id="9808140at2"/>
<dbReference type="HAMAP" id="MF_01813">
    <property type="entry name" value="MenG_UbiE_methyltr"/>
    <property type="match status" value="1"/>
</dbReference>
<dbReference type="UniPathway" id="UPA00079">
    <property type="reaction ID" value="UER00169"/>
</dbReference>
<comment type="catalytic activity">
    <reaction evidence="5">
        <text>a 2-demethylmenaquinol + S-adenosyl-L-methionine = a menaquinol + S-adenosyl-L-homocysteine + H(+)</text>
        <dbReference type="Rhea" id="RHEA:42640"/>
        <dbReference type="Rhea" id="RHEA-COMP:9539"/>
        <dbReference type="Rhea" id="RHEA-COMP:9563"/>
        <dbReference type="ChEBI" id="CHEBI:15378"/>
        <dbReference type="ChEBI" id="CHEBI:18151"/>
        <dbReference type="ChEBI" id="CHEBI:55437"/>
        <dbReference type="ChEBI" id="CHEBI:57856"/>
        <dbReference type="ChEBI" id="CHEBI:59789"/>
        <dbReference type="EC" id="2.1.1.163"/>
    </reaction>
</comment>
<evidence type="ECO:0000313" key="6">
    <source>
        <dbReference type="EMBL" id="CRX38142.1"/>
    </source>
</evidence>
<dbReference type="PANTHER" id="PTHR43591:SF24">
    <property type="entry name" value="2-METHOXY-6-POLYPRENYL-1,4-BENZOQUINOL METHYLASE, MITOCHONDRIAL"/>
    <property type="match status" value="1"/>
</dbReference>
<evidence type="ECO:0000256" key="1">
    <source>
        <dbReference type="ARBA" id="ARBA00022428"/>
    </source>
</evidence>
<protein>
    <recommendedName>
        <fullName evidence="5">Demethylmenaquinone methyltransferase</fullName>
        <ecNumber evidence="5">2.1.1.163</ecNumber>
    </recommendedName>
</protein>
<keyword evidence="3 5" id="KW-0808">Transferase</keyword>
<dbReference type="GO" id="GO:0043770">
    <property type="term" value="F:demethylmenaquinone methyltransferase activity"/>
    <property type="evidence" value="ECO:0007669"/>
    <property type="project" value="UniProtKB-UniRule"/>
</dbReference>
<dbReference type="EMBL" id="CWGJ01000011">
    <property type="protein sequence ID" value="CRX38142.1"/>
    <property type="molecule type" value="Genomic_DNA"/>
</dbReference>
<evidence type="ECO:0000256" key="3">
    <source>
        <dbReference type="ARBA" id="ARBA00022679"/>
    </source>
</evidence>
<organism evidence="6 7">
    <name type="scientific">Estrella lausannensis</name>
    <dbReference type="NCBI Taxonomy" id="483423"/>
    <lineage>
        <taxon>Bacteria</taxon>
        <taxon>Pseudomonadati</taxon>
        <taxon>Chlamydiota</taxon>
        <taxon>Chlamydiia</taxon>
        <taxon>Parachlamydiales</taxon>
        <taxon>Candidatus Criblamydiaceae</taxon>
        <taxon>Estrella</taxon>
    </lineage>
</organism>
<comment type="function">
    <text evidence="5">Methyltransferase required for the conversion of demethylmenaquinol (DMKH2) to menaquinol (MKH2).</text>
</comment>
<comment type="pathway">
    <text evidence="5">Quinol/quinone metabolism; menaquinone biosynthesis; menaquinol from 1,4-dihydroxy-2-naphthoate: step 2/2.</text>
</comment>
<dbReference type="Pfam" id="PF01209">
    <property type="entry name" value="Ubie_methyltran"/>
    <property type="match status" value="1"/>
</dbReference>
<comment type="similarity">
    <text evidence="5">Belongs to the class I-like SAM-binding methyltransferase superfamily. MenG/UbiE family.</text>
</comment>
<evidence type="ECO:0000256" key="5">
    <source>
        <dbReference type="HAMAP-Rule" id="MF_01813"/>
    </source>
</evidence>
<dbReference type="GO" id="GO:0032259">
    <property type="term" value="P:methylation"/>
    <property type="evidence" value="ECO:0007669"/>
    <property type="project" value="UniProtKB-KW"/>
</dbReference>
<name>A0A0H5DP56_9BACT</name>
<keyword evidence="2 5" id="KW-0489">Methyltransferase</keyword>
<dbReference type="AlphaFoldDB" id="A0A0H5DP56"/>
<keyword evidence="7" id="KW-1185">Reference proteome</keyword>
<dbReference type="EC" id="2.1.1.163" evidence="5"/>
<feature type="binding site" evidence="5">
    <location>
        <begin position="110"/>
        <end position="111"/>
    </location>
    <ligand>
        <name>S-adenosyl-L-methionine</name>
        <dbReference type="ChEBI" id="CHEBI:59789"/>
    </ligand>
</feature>
<dbReference type="Gene3D" id="3.40.50.150">
    <property type="entry name" value="Vaccinia Virus protein VP39"/>
    <property type="match status" value="1"/>
</dbReference>
<reference evidence="7" key="1">
    <citation type="submission" date="2015-06" db="EMBL/GenBank/DDBJ databases">
        <authorList>
            <person name="Bertelli C."/>
        </authorList>
    </citation>
    <scope>NUCLEOTIDE SEQUENCE [LARGE SCALE GENOMIC DNA]</scope>
    <source>
        <strain evidence="7">CRIB-30</strain>
    </source>
</reference>
<dbReference type="SUPFAM" id="SSF53335">
    <property type="entry name" value="S-adenosyl-L-methionine-dependent methyltransferases"/>
    <property type="match status" value="1"/>
</dbReference>
<dbReference type="Proteomes" id="UP000220251">
    <property type="component" value="Unassembled WGS sequence"/>
</dbReference>
<dbReference type="PROSITE" id="PS51608">
    <property type="entry name" value="SAM_MT_UBIE"/>
    <property type="match status" value="1"/>
</dbReference>
<feature type="binding site" evidence="5">
    <location>
        <position position="81"/>
    </location>
    <ligand>
        <name>S-adenosyl-L-methionine</name>
        <dbReference type="ChEBI" id="CHEBI:59789"/>
    </ligand>
</feature>
<evidence type="ECO:0000313" key="7">
    <source>
        <dbReference type="Proteomes" id="UP000220251"/>
    </source>
</evidence>
<dbReference type="InterPro" id="IPR029063">
    <property type="entry name" value="SAM-dependent_MTases_sf"/>
</dbReference>
<dbReference type="InterPro" id="IPR004033">
    <property type="entry name" value="UbiE/COQ5_MeTrFase"/>
</dbReference>
<gene>
    <name evidence="5 6" type="primary">menG</name>
    <name evidence="6" type="ORF">ELAC_0790</name>
</gene>
<keyword evidence="4 5" id="KW-0949">S-adenosyl-L-methionine</keyword>
<dbReference type="GO" id="GO:0009234">
    <property type="term" value="P:menaquinone biosynthetic process"/>
    <property type="evidence" value="ECO:0007669"/>
    <property type="project" value="UniProtKB-UniRule"/>
</dbReference>
<sequence length="240" mass="26349">MTYTKSAPETIQEMFGKIAARYDLCNKALSFNLHRLWNRTLVREILNGTPPSKILDLCAGTGDIAIEFAHQSKGADVTLLDFCAPMLDVAKEKAQSEAFKEAVFSYVEGDATLLPFNEGSFSNVSVAYGIRNIQNPLKCVQEAHRVLVPGGTLGILELTRPKNPLVGFFHSLYLKTFVPMIGSLVTQDKEAYQYLNKSIKQFQTASALERMLIETGFVNVRTIPASLGIASIIVGTKSPS</sequence>
<proteinExistence type="inferred from homology"/>
<evidence type="ECO:0000256" key="2">
    <source>
        <dbReference type="ARBA" id="ARBA00022603"/>
    </source>
</evidence>
<keyword evidence="1 5" id="KW-0474">Menaquinone biosynthesis</keyword>
<feature type="binding site" evidence="5">
    <location>
        <position position="61"/>
    </location>
    <ligand>
        <name>S-adenosyl-L-methionine</name>
        <dbReference type="ChEBI" id="CHEBI:59789"/>
    </ligand>
</feature>
<comment type="caution">
    <text evidence="5">Lacks conserved residue(s) required for the propagation of feature annotation.</text>
</comment>